<proteinExistence type="inferred from homology"/>
<comment type="similarity">
    <text evidence="1">Belongs to the 'phage' integrase family.</text>
</comment>
<gene>
    <name evidence="8" type="ORF">N8I74_15885</name>
</gene>
<dbReference type="InterPro" id="IPR044068">
    <property type="entry name" value="CB"/>
</dbReference>
<dbReference type="Gene3D" id="1.10.150.130">
    <property type="match status" value="1"/>
</dbReference>
<keyword evidence="3 5" id="KW-0238">DNA-binding</keyword>
<dbReference type="EMBL" id="CP106753">
    <property type="protein sequence ID" value="UXY14784.1"/>
    <property type="molecule type" value="Genomic_DNA"/>
</dbReference>
<keyword evidence="4" id="KW-0233">DNA recombination</keyword>
<organism evidence="8 9">
    <name type="scientific">Chitiniphilus purpureus</name>
    <dbReference type="NCBI Taxonomy" id="2981137"/>
    <lineage>
        <taxon>Bacteria</taxon>
        <taxon>Pseudomonadati</taxon>
        <taxon>Pseudomonadota</taxon>
        <taxon>Betaproteobacteria</taxon>
        <taxon>Neisseriales</taxon>
        <taxon>Chitinibacteraceae</taxon>
        <taxon>Chitiniphilus</taxon>
    </lineage>
</organism>
<protein>
    <submittedName>
        <fullName evidence="8">Site-specific integrase</fullName>
    </submittedName>
</protein>
<dbReference type="InterPro" id="IPR010998">
    <property type="entry name" value="Integrase_recombinase_N"/>
</dbReference>
<dbReference type="InterPro" id="IPR050090">
    <property type="entry name" value="Tyrosine_recombinase_XerCD"/>
</dbReference>
<evidence type="ECO:0000256" key="4">
    <source>
        <dbReference type="ARBA" id="ARBA00023172"/>
    </source>
</evidence>
<dbReference type="PANTHER" id="PTHR30349">
    <property type="entry name" value="PHAGE INTEGRASE-RELATED"/>
    <property type="match status" value="1"/>
</dbReference>
<name>A0ABY6DKB5_9NEIS</name>
<dbReference type="PANTHER" id="PTHR30349:SF64">
    <property type="entry name" value="PROPHAGE INTEGRASE INTD-RELATED"/>
    <property type="match status" value="1"/>
</dbReference>
<dbReference type="InterPro" id="IPR002104">
    <property type="entry name" value="Integrase_catalytic"/>
</dbReference>
<dbReference type="InterPro" id="IPR011010">
    <property type="entry name" value="DNA_brk_join_enz"/>
</dbReference>
<evidence type="ECO:0000259" key="7">
    <source>
        <dbReference type="PROSITE" id="PS51900"/>
    </source>
</evidence>
<evidence type="ECO:0000256" key="5">
    <source>
        <dbReference type="PROSITE-ProRule" id="PRU01248"/>
    </source>
</evidence>
<dbReference type="Proteomes" id="UP001061302">
    <property type="component" value="Chromosome"/>
</dbReference>
<feature type="domain" description="Core-binding (CB)" evidence="7">
    <location>
        <begin position="61"/>
        <end position="139"/>
    </location>
</feature>
<dbReference type="Pfam" id="PF00589">
    <property type="entry name" value="Phage_integrase"/>
    <property type="match status" value="1"/>
</dbReference>
<dbReference type="SUPFAM" id="SSF56349">
    <property type="entry name" value="DNA breaking-rejoining enzymes"/>
    <property type="match status" value="1"/>
</dbReference>
<evidence type="ECO:0000256" key="2">
    <source>
        <dbReference type="ARBA" id="ARBA00022908"/>
    </source>
</evidence>
<evidence type="ECO:0000256" key="3">
    <source>
        <dbReference type="ARBA" id="ARBA00023125"/>
    </source>
</evidence>
<evidence type="ECO:0000256" key="1">
    <source>
        <dbReference type="ARBA" id="ARBA00008857"/>
    </source>
</evidence>
<evidence type="ECO:0000313" key="8">
    <source>
        <dbReference type="EMBL" id="UXY14784.1"/>
    </source>
</evidence>
<dbReference type="InterPro" id="IPR013762">
    <property type="entry name" value="Integrase-like_cat_sf"/>
</dbReference>
<feature type="domain" description="Tyr recombinase" evidence="6">
    <location>
        <begin position="158"/>
        <end position="326"/>
    </location>
</feature>
<accession>A0ABY6DKB5</accession>
<sequence>MARKQDGLYQRGEIWWVRFNHHGREIRRSTGTTDRTAAEEYRDQLKASLWRQEKLGERPEYRWEEAVERWLIDRLDRPTAYNWKLTLRWLHPHLCGVRLADITRERIEAIKRAKQKEGVKPRTVNDVLNVIRSILRAAHEWEWIDRAPVVKTLQEPTRRVRYLTDAEEVRLLREVPEHMAPIVRFALCTGLRMSNILGLEWSQIDMTRRVAWVHPDQAKESKAIPVPLNSDAAQILREQMGQHLSHVFTYQGEPMRRVNGRAWRNALQRAGIENFTFHCLRHTWASRHIQSGTSLHALMEMGGWSDVDMVRKYAHFGAEHLVEHAERIARSAQKSAHKEKATG</sequence>
<keyword evidence="9" id="KW-1185">Reference proteome</keyword>
<keyword evidence="2" id="KW-0229">DNA integration</keyword>
<dbReference type="PROSITE" id="PS51898">
    <property type="entry name" value="TYR_RECOMBINASE"/>
    <property type="match status" value="1"/>
</dbReference>
<dbReference type="CDD" id="cd00796">
    <property type="entry name" value="INT_Rci_Hp1_C"/>
    <property type="match status" value="1"/>
</dbReference>
<evidence type="ECO:0000313" key="9">
    <source>
        <dbReference type="Proteomes" id="UP001061302"/>
    </source>
</evidence>
<dbReference type="PROSITE" id="PS51900">
    <property type="entry name" value="CB"/>
    <property type="match status" value="1"/>
</dbReference>
<dbReference type="Gene3D" id="1.10.443.10">
    <property type="entry name" value="Intergrase catalytic core"/>
    <property type="match status" value="1"/>
</dbReference>
<evidence type="ECO:0000259" key="6">
    <source>
        <dbReference type="PROSITE" id="PS51898"/>
    </source>
</evidence>
<dbReference type="RefSeq" id="WP_263124092.1">
    <property type="nucleotide sequence ID" value="NZ_CP106753.1"/>
</dbReference>
<reference evidence="8" key="1">
    <citation type="submission" date="2022-10" db="EMBL/GenBank/DDBJ databases">
        <title>Chitiniphilus purpureus sp. nov., a novel chitin-degrading bacterium isolated from crawfish pond sediment.</title>
        <authorList>
            <person name="Li K."/>
        </authorList>
    </citation>
    <scope>NUCLEOTIDE SEQUENCE</scope>
    <source>
        <strain evidence="8">CD1</strain>
    </source>
</reference>